<organism evidence="1">
    <name type="scientific">Candidatus Kentrum sp. LFY</name>
    <dbReference type="NCBI Taxonomy" id="2126342"/>
    <lineage>
        <taxon>Bacteria</taxon>
        <taxon>Pseudomonadati</taxon>
        <taxon>Pseudomonadota</taxon>
        <taxon>Gammaproteobacteria</taxon>
        <taxon>Candidatus Kentrum</taxon>
    </lineage>
</organism>
<reference evidence="1" key="1">
    <citation type="submission" date="2019-02" db="EMBL/GenBank/DDBJ databases">
        <authorList>
            <person name="Gruber-Vodicka R. H."/>
            <person name="Seah K. B. B."/>
        </authorList>
    </citation>
    <scope>NUCLEOTIDE SEQUENCE</scope>
    <source>
        <strain evidence="1">BECK_M6</strain>
    </source>
</reference>
<protein>
    <submittedName>
        <fullName evidence="1">Uncharacterized protein</fullName>
    </submittedName>
</protein>
<accession>A0A450UGB0</accession>
<name>A0A450UGB0_9GAMM</name>
<sequence>MILPSKHLSQDRALLTIGARILRRLERPETVSAVWKEFAPQAAGTPSSIPSIGYDYFVLALDLLFLMGAIELRDGLLYRKAP</sequence>
<proteinExistence type="predicted"/>
<dbReference type="InterPro" id="IPR046897">
    <property type="entry name" value="ABC-3C_MC6"/>
</dbReference>
<dbReference type="Pfam" id="PF20293">
    <property type="entry name" value="MC6"/>
    <property type="match status" value="1"/>
</dbReference>
<dbReference type="EMBL" id="CAADFH010000017">
    <property type="protein sequence ID" value="VFJ91562.1"/>
    <property type="molecule type" value="Genomic_DNA"/>
</dbReference>
<gene>
    <name evidence="1" type="ORF">BECKLFY1418A_GA0070994_10171</name>
</gene>
<evidence type="ECO:0000313" key="1">
    <source>
        <dbReference type="EMBL" id="VFJ91562.1"/>
    </source>
</evidence>
<dbReference type="AlphaFoldDB" id="A0A450UGB0"/>